<dbReference type="AlphaFoldDB" id="A0A327RCH5"/>
<protein>
    <submittedName>
        <fullName evidence="1">Outer membrane protein Omp28</fullName>
    </submittedName>
</protein>
<evidence type="ECO:0000313" key="1">
    <source>
        <dbReference type="EMBL" id="RAJ14640.1"/>
    </source>
</evidence>
<dbReference type="Pfam" id="PF11551">
    <property type="entry name" value="Omp28"/>
    <property type="match status" value="1"/>
</dbReference>
<sequence length="366" mass="40363">MYWLFYYVIIKTHTKMKIKNIVKELVLVTFVVFAFSCSKSEDEPSSGGQVDPGGVETAITISTAYDKTFKDSAVAFWVSNNNDADVTSQSTIFVNGTAIGSNVYTFPATGSFTIYATKGELQSNTITVEAILPTHTTKVMVEDYTGTWCGYCPRLATALENTVNLNANVIPVAIHDDNEMLFPYANQMENTFGVTGFPTGKVNRTISWNESTSQPISYLDFRQKMGLAINSSIAGNTISAEVKVHYDIDENNSQRLVVYLLENGLVYPQVNYYNNDGSSPWYQTGNPIQGFVHDHVAREVFTDVMGDVIPSGQTKSGNTYTANLTMDLPSSVQDSDKLEIVAFVVGADNKIQNVQKANLGEYKDFD</sequence>
<dbReference type="InterPro" id="IPR013783">
    <property type="entry name" value="Ig-like_fold"/>
</dbReference>
<dbReference type="InterPro" id="IPR021615">
    <property type="entry name" value="Omp28"/>
</dbReference>
<keyword evidence="2" id="KW-1185">Reference proteome</keyword>
<dbReference type="Gene3D" id="2.60.40.10">
    <property type="entry name" value="Immunoglobulins"/>
    <property type="match status" value="1"/>
</dbReference>
<evidence type="ECO:0000313" key="2">
    <source>
        <dbReference type="Proteomes" id="UP000248703"/>
    </source>
</evidence>
<dbReference type="Proteomes" id="UP000248703">
    <property type="component" value="Unassembled WGS sequence"/>
</dbReference>
<organism evidence="1 2">
    <name type="scientific">Olleya aquimaris</name>
    <dbReference type="NCBI Taxonomy" id="639310"/>
    <lineage>
        <taxon>Bacteria</taxon>
        <taxon>Pseudomonadati</taxon>
        <taxon>Bacteroidota</taxon>
        <taxon>Flavobacteriia</taxon>
        <taxon>Flavobacteriales</taxon>
        <taxon>Flavobacteriaceae</taxon>
    </lineage>
</organism>
<dbReference type="EMBL" id="QLLO01000005">
    <property type="protein sequence ID" value="RAJ14640.1"/>
    <property type="molecule type" value="Genomic_DNA"/>
</dbReference>
<proteinExistence type="predicted"/>
<gene>
    <name evidence="1" type="ORF">LY08_01820</name>
</gene>
<reference evidence="1 2" key="1">
    <citation type="submission" date="2018-06" db="EMBL/GenBank/DDBJ databases">
        <title>Genomic Encyclopedia of Archaeal and Bacterial Type Strains, Phase II (KMG-II): from individual species to whole genera.</title>
        <authorList>
            <person name="Goeker M."/>
        </authorList>
    </citation>
    <scope>NUCLEOTIDE SEQUENCE [LARGE SCALE GENOMIC DNA]</scope>
    <source>
        <strain evidence="1 2">DSM 24464</strain>
    </source>
</reference>
<comment type="caution">
    <text evidence="1">The sequence shown here is derived from an EMBL/GenBank/DDBJ whole genome shotgun (WGS) entry which is preliminary data.</text>
</comment>
<dbReference type="InterPro" id="IPR036249">
    <property type="entry name" value="Thioredoxin-like_sf"/>
</dbReference>
<name>A0A327RCH5_9FLAO</name>
<dbReference type="SUPFAM" id="SSF52833">
    <property type="entry name" value="Thioredoxin-like"/>
    <property type="match status" value="1"/>
</dbReference>
<dbReference type="Gene3D" id="3.40.30.10">
    <property type="entry name" value="Glutaredoxin"/>
    <property type="match status" value="1"/>
</dbReference>
<accession>A0A327RCH5</accession>